<keyword evidence="4" id="KW-1185">Reference proteome</keyword>
<evidence type="ECO:0000259" key="2">
    <source>
        <dbReference type="SMART" id="SM00355"/>
    </source>
</evidence>
<dbReference type="Proteomes" id="UP001331761">
    <property type="component" value="Unassembled WGS sequence"/>
</dbReference>
<evidence type="ECO:0000313" key="4">
    <source>
        <dbReference type="Proteomes" id="UP001331761"/>
    </source>
</evidence>
<gene>
    <name evidence="3" type="ORF">GCK32_006774</name>
</gene>
<feature type="region of interest" description="Disordered" evidence="1">
    <location>
        <begin position="401"/>
        <end position="438"/>
    </location>
</feature>
<feature type="domain" description="C2H2-type" evidence="2">
    <location>
        <begin position="11"/>
        <end position="37"/>
    </location>
</feature>
<dbReference type="EMBL" id="WIXE01019346">
    <property type="protein sequence ID" value="KAK5970104.1"/>
    <property type="molecule type" value="Genomic_DNA"/>
</dbReference>
<dbReference type="Pfam" id="PF24446">
    <property type="entry name" value="DUF7565"/>
    <property type="match status" value="1"/>
</dbReference>
<feature type="domain" description="C2H2-type" evidence="2">
    <location>
        <begin position="43"/>
        <end position="67"/>
    </location>
</feature>
<feature type="compositionally biased region" description="Polar residues" evidence="1">
    <location>
        <begin position="103"/>
        <end position="115"/>
    </location>
</feature>
<reference evidence="3 4" key="1">
    <citation type="submission" date="2019-10" db="EMBL/GenBank/DDBJ databases">
        <title>Assembly and Annotation for the nematode Trichostrongylus colubriformis.</title>
        <authorList>
            <person name="Martin J."/>
        </authorList>
    </citation>
    <scope>NUCLEOTIDE SEQUENCE [LARGE SCALE GENOMIC DNA]</scope>
    <source>
        <strain evidence="3">G859</strain>
        <tissue evidence="3">Whole worm</tissue>
    </source>
</reference>
<dbReference type="Gene3D" id="3.30.160.60">
    <property type="entry name" value="Classic Zinc Finger"/>
    <property type="match status" value="2"/>
</dbReference>
<evidence type="ECO:0000256" key="1">
    <source>
        <dbReference type="SAM" id="MobiDB-lite"/>
    </source>
</evidence>
<dbReference type="AlphaFoldDB" id="A0AAN8F686"/>
<sequence length="470" mass="51091">MNQNHASTGTYPCLDCGGDSVRFPTLEELEIHIASDHLNYCPYECERCRFAKFPTEYALILHCKNDHGLKEFFVRYRFTLEGERKSLELKLKRQRNGCEDNLSPGTSNGHNSIFHGSTEKYEDPDSFPSSVEPSGSSSDHVTGTAQPGSGSSASSGGVVPPSTSPTGVATTPTCVIPQVQRHISNSGGSLSHSLMNCAGPLDSNSQLHSHGHHLHMYGGSFPSSSGPSSALAELSPMDFASDAMSSGMDFAALIGEGEELIRKVSYVPKDAVTCQICGLKVSNQRSSLVYHANTKHIKLNLYQCAVCQKTWQTIAKSDVLKHVKAIHNGDESMIIDNRKRLGYQLRMFTARCFPPKPSNKARPLTAGCSPPRPGVSVSENDYSGMHPESASQILQSFIVSGGGGNTLNAPKEEPDLDHDEGENEETGDGLDEVDNSYGDRNVVQAALACMVAQQQQQQRQQQMLRHHEHS</sequence>
<dbReference type="InterPro" id="IPR055987">
    <property type="entry name" value="DUF7565"/>
</dbReference>
<feature type="domain" description="C2H2-type" evidence="2">
    <location>
        <begin position="272"/>
        <end position="296"/>
    </location>
</feature>
<evidence type="ECO:0000313" key="3">
    <source>
        <dbReference type="EMBL" id="KAK5970104.1"/>
    </source>
</evidence>
<feature type="compositionally biased region" description="Acidic residues" evidence="1">
    <location>
        <begin position="414"/>
        <end position="434"/>
    </location>
</feature>
<organism evidence="3 4">
    <name type="scientific">Trichostrongylus colubriformis</name>
    <name type="common">Black scour worm</name>
    <dbReference type="NCBI Taxonomy" id="6319"/>
    <lineage>
        <taxon>Eukaryota</taxon>
        <taxon>Metazoa</taxon>
        <taxon>Ecdysozoa</taxon>
        <taxon>Nematoda</taxon>
        <taxon>Chromadorea</taxon>
        <taxon>Rhabditida</taxon>
        <taxon>Rhabditina</taxon>
        <taxon>Rhabditomorpha</taxon>
        <taxon>Strongyloidea</taxon>
        <taxon>Trichostrongylidae</taxon>
        <taxon>Trichostrongylus</taxon>
    </lineage>
</organism>
<accession>A0AAN8F686</accession>
<feature type="compositionally biased region" description="Low complexity" evidence="1">
    <location>
        <begin position="126"/>
        <end position="171"/>
    </location>
</feature>
<protein>
    <submittedName>
        <fullName evidence="3">RING-type domain-containing protein</fullName>
    </submittedName>
</protein>
<dbReference type="InterPro" id="IPR013087">
    <property type="entry name" value="Znf_C2H2_type"/>
</dbReference>
<name>A0AAN8F686_TRICO</name>
<proteinExistence type="predicted"/>
<feature type="domain" description="C2H2-type" evidence="2">
    <location>
        <begin position="302"/>
        <end position="327"/>
    </location>
</feature>
<comment type="caution">
    <text evidence="3">The sequence shown here is derived from an EMBL/GenBank/DDBJ whole genome shotgun (WGS) entry which is preliminary data.</text>
</comment>
<feature type="region of interest" description="Disordered" evidence="1">
    <location>
        <begin position="97"/>
        <end position="171"/>
    </location>
</feature>
<dbReference type="SMART" id="SM00355">
    <property type="entry name" value="ZnF_C2H2"/>
    <property type="match status" value="4"/>
</dbReference>